<reference evidence="2 3" key="1">
    <citation type="journal article" date="2024" name="Front Chem Biol">
        <title>Unveiling the potential of Daldinia eschscholtzii MFLUCC 19-0629 through bioactivity and bioinformatics studies for enhanced sustainable agriculture production.</title>
        <authorList>
            <person name="Brooks S."/>
            <person name="Weaver J.A."/>
            <person name="Klomchit A."/>
            <person name="Alharthi S.A."/>
            <person name="Onlamun T."/>
            <person name="Nurani R."/>
            <person name="Vong T.K."/>
            <person name="Alberti F."/>
            <person name="Greco C."/>
        </authorList>
    </citation>
    <scope>NUCLEOTIDE SEQUENCE [LARGE SCALE GENOMIC DNA]</scope>
    <source>
        <strain evidence="2">MFLUCC 19-0629</strain>
    </source>
</reference>
<feature type="region of interest" description="Disordered" evidence="1">
    <location>
        <begin position="1"/>
        <end position="47"/>
    </location>
</feature>
<dbReference type="EMBL" id="JBANMG010000010">
    <property type="protein sequence ID" value="KAK6948452.1"/>
    <property type="molecule type" value="Genomic_DNA"/>
</dbReference>
<feature type="compositionally biased region" description="Acidic residues" evidence="1">
    <location>
        <begin position="253"/>
        <end position="263"/>
    </location>
</feature>
<feature type="compositionally biased region" description="Basic residues" evidence="1">
    <location>
        <begin position="90"/>
        <end position="102"/>
    </location>
</feature>
<proteinExistence type="predicted"/>
<feature type="region of interest" description="Disordered" evidence="1">
    <location>
        <begin position="234"/>
        <end position="263"/>
    </location>
</feature>
<gene>
    <name evidence="2" type="ORF">Daesc_010218</name>
</gene>
<sequence length="263" mass="30360">MANLTSNQDLTSRSPKANFHRNEKKSQRSLTRSHSNGRSTPKPIRPLTLKELNILSNKTESLISKRNKLDKKLLRESEKTLPGRNDSLPRKRLRRKQRNLRKKERLHLENLSLLKKSSGKDSFSKKKQHFYDIIQQLYCRFKSHLKLLSASYRNAEQNTMDENESNKMNPNEGYFTPLPYLEASGQYNNSPQYPMLNEYSTGPALTNEAVCGEKRKSEEHGDASCKKRKQKISDEFNFSASPPANPSANPWDESVDWFDNDGV</sequence>
<protein>
    <submittedName>
        <fullName evidence="2">Uncharacterized protein</fullName>
    </submittedName>
</protein>
<comment type="caution">
    <text evidence="2">The sequence shown here is derived from an EMBL/GenBank/DDBJ whole genome shotgun (WGS) entry which is preliminary data.</text>
</comment>
<evidence type="ECO:0000256" key="1">
    <source>
        <dbReference type="SAM" id="MobiDB-lite"/>
    </source>
</evidence>
<feature type="region of interest" description="Disordered" evidence="1">
    <location>
        <begin position="74"/>
        <end position="102"/>
    </location>
</feature>
<evidence type="ECO:0000313" key="3">
    <source>
        <dbReference type="Proteomes" id="UP001369815"/>
    </source>
</evidence>
<feature type="compositionally biased region" description="Low complexity" evidence="1">
    <location>
        <begin position="236"/>
        <end position="250"/>
    </location>
</feature>
<accession>A0AAX6M8D0</accession>
<dbReference type="Proteomes" id="UP001369815">
    <property type="component" value="Unassembled WGS sequence"/>
</dbReference>
<dbReference type="AlphaFoldDB" id="A0AAX6M8D0"/>
<keyword evidence="3" id="KW-1185">Reference proteome</keyword>
<name>A0AAX6M8D0_9PEZI</name>
<organism evidence="2 3">
    <name type="scientific">Daldinia eschscholtzii</name>
    <dbReference type="NCBI Taxonomy" id="292717"/>
    <lineage>
        <taxon>Eukaryota</taxon>
        <taxon>Fungi</taxon>
        <taxon>Dikarya</taxon>
        <taxon>Ascomycota</taxon>
        <taxon>Pezizomycotina</taxon>
        <taxon>Sordariomycetes</taxon>
        <taxon>Xylariomycetidae</taxon>
        <taxon>Xylariales</taxon>
        <taxon>Hypoxylaceae</taxon>
        <taxon>Daldinia</taxon>
    </lineage>
</organism>
<evidence type="ECO:0000313" key="2">
    <source>
        <dbReference type="EMBL" id="KAK6948452.1"/>
    </source>
</evidence>
<feature type="compositionally biased region" description="Polar residues" evidence="1">
    <location>
        <begin position="1"/>
        <end position="15"/>
    </location>
</feature>
<feature type="compositionally biased region" description="Polar residues" evidence="1">
    <location>
        <begin position="28"/>
        <end position="39"/>
    </location>
</feature>